<dbReference type="OrthoDB" id="42408at2157"/>
<feature type="region of interest" description="Disordered" evidence="1">
    <location>
        <begin position="101"/>
        <end position="120"/>
    </location>
</feature>
<feature type="compositionally biased region" description="Basic and acidic residues" evidence="1">
    <location>
        <begin position="101"/>
        <end position="111"/>
    </location>
</feature>
<dbReference type="AlphaFoldDB" id="E8R7U5"/>
<evidence type="ECO:0000256" key="1">
    <source>
        <dbReference type="SAM" id="MobiDB-lite"/>
    </source>
</evidence>
<dbReference type="KEGG" id="dmu:Desmu_0252"/>
<dbReference type="GeneID" id="10152944"/>
<proteinExistence type="predicted"/>
<dbReference type="Proteomes" id="UP000001068">
    <property type="component" value="Chromosome"/>
</dbReference>
<reference evidence="2 3" key="2">
    <citation type="journal article" date="2011" name="Stand. Genomic Sci.">
        <title>Complete genome sequence of Desulfurococcus mucosus type strain (O7/1).</title>
        <authorList>
            <person name="Wirth R."/>
            <person name="Chertkov O."/>
            <person name="Held B."/>
            <person name="Lapidus A."/>
            <person name="Nolan M."/>
            <person name="Lucas S."/>
            <person name="Hammon N."/>
            <person name="Deshpande S."/>
            <person name="Cheng J.F."/>
            <person name="Tapia R."/>
            <person name="Han C."/>
            <person name="Goodwin L."/>
            <person name="Pitluck S."/>
            <person name="Liolios K."/>
            <person name="Ioanna P."/>
            <person name="Ivanova N."/>
            <person name="Mavromatis K."/>
            <person name="Mikhailova N."/>
            <person name="Pati A."/>
            <person name="Chen A."/>
            <person name="Palaniappan K."/>
            <person name="Land M."/>
            <person name="Hauser L."/>
            <person name="Chang Y.J."/>
            <person name="Jeffries C.D."/>
            <person name="Bilek Y."/>
            <person name="Hader T."/>
            <person name="Rohde M."/>
            <person name="Spring S."/>
            <person name="Sikorski J."/>
            <person name="Goker M."/>
            <person name="Woyke T."/>
            <person name="Bristow J."/>
            <person name="Eisen J.A."/>
            <person name="Markowitz V."/>
            <person name="Hugenholtz P."/>
            <person name="Kyrpides N.C."/>
            <person name="Klenk H.P."/>
        </authorList>
    </citation>
    <scope>NUCLEOTIDE SEQUENCE [LARGE SCALE GENOMIC DNA]</scope>
    <source>
        <strain evidence="3">ATCC 35584 / DSM 2162 / JCM 9187 / O7/1</strain>
    </source>
</reference>
<dbReference type="RefSeq" id="WP_013561793.1">
    <property type="nucleotide sequence ID" value="NC_014961.1"/>
</dbReference>
<dbReference type="EMBL" id="CP002363">
    <property type="protein sequence ID" value="ADV64571.1"/>
    <property type="molecule type" value="Genomic_DNA"/>
</dbReference>
<keyword evidence="3" id="KW-1185">Reference proteome</keyword>
<sequence length="235" mass="27389">MNPGGGKREVRILVDEELYMELEKKALERGFRDVSSYITELLSEKTLQQPGREGDLEKIRARLERFVQDEINKGLAPLETVRRQVSELVQRVEELEEKVKALEQQGERRPAETYGEARTGKPYKSGIERLRDDKVVFESTLPARVQRDRLFSYFERMGAVVLRLGRERVAVDSGFWREFKEKLFGEVKSNSEEELKRVLGEKGYLLWKALYEDNMVIYDPKTRSWKPASDELAGK</sequence>
<dbReference type="GO" id="GO:0003677">
    <property type="term" value="F:DNA binding"/>
    <property type="evidence" value="ECO:0007669"/>
    <property type="project" value="UniProtKB-KW"/>
</dbReference>
<protein>
    <submittedName>
        <fullName evidence="2">CopG domain protein DNA-binding domain protein</fullName>
    </submittedName>
</protein>
<dbReference type="HOGENOM" id="CLU_092680_0_0_2"/>
<keyword evidence="2" id="KW-0238">DNA-binding</keyword>
<gene>
    <name evidence="2" type="ordered locus">Desmu_0252</name>
</gene>
<evidence type="ECO:0000313" key="3">
    <source>
        <dbReference type="Proteomes" id="UP000001068"/>
    </source>
</evidence>
<dbReference type="eggNOG" id="arCOG01531">
    <property type="taxonomic scope" value="Archaea"/>
</dbReference>
<organism evidence="2 3">
    <name type="scientific">Desulfurococcus mucosus (strain ATCC 35584 / DSM 2162 / JCM 9187 / O7/1)</name>
    <dbReference type="NCBI Taxonomy" id="765177"/>
    <lineage>
        <taxon>Archaea</taxon>
        <taxon>Thermoproteota</taxon>
        <taxon>Thermoprotei</taxon>
        <taxon>Desulfurococcales</taxon>
        <taxon>Desulfurococcaceae</taxon>
        <taxon>Desulfurococcus</taxon>
    </lineage>
</organism>
<dbReference type="STRING" id="765177.Desmu_0252"/>
<reference evidence="3" key="1">
    <citation type="submission" date="2010-11" db="EMBL/GenBank/DDBJ databases">
        <title>The complete genome of Desulfurococcus mucosus DSM 2162.</title>
        <authorList>
            <consortium name="US DOE Joint Genome Institute (JGI-PGF)"/>
            <person name="Lucas S."/>
            <person name="Copeland A."/>
            <person name="Lapidus A."/>
            <person name="Bruce D."/>
            <person name="Goodwin L."/>
            <person name="Pitluck S."/>
            <person name="Kyrpides N."/>
            <person name="Mavromatis K."/>
            <person name="Pagani I."/>
            <person name="Ivanova N."/>
            <person name="Ovchinnikova G."/>
            <person name="Chertkov O."/>
            <person name="Held B."/>
            <person name="Brettin T."/>
            <person name="Detter J.C."/>
            <person name="Tapia R."/>
            <person name="Han C."/>
            <person name="Land M."/>
            <person name="Hauser L."/>
            <person name="Markowitz V."/>
            <person name="Cheng J.-F."/>
            <person name="Hugenholtz P."/>
            <person name="Woyke T."/>
            <person name="Wu D."/>
            <person name="Wirth R."/>
            <person name="Bilek Y."/>
            <person name="Hader T."/>
            <person name="Klenk H.-P."/>
            <person name="Eisen J.A."/>
        </authorList>
    </citation>
    <scope>NUCLEOTIDE SEQUENCE [LARGE SCALE GENOMIC DNA]</scope>
    <source>
        <strain evidence="3">ATCC 35584 / DSM 2162 / JCM 9187 / O7/1</strain>
    </source>
</reference>
<evidence type="ECO:0000313" key="2">
    <source>
        <dbReference type="EMBL" id="ADV64571.1"/>
    </source>
</evidence>
<name>E8R7U5_DESM0</name>
<accession>E8R7U5</accession>